<organism evidence="1">
    <name type="scientific">Sesamum angustifolium</name>
    <dbReference type="NCBI Taxonomy" id="2727405"/>
    <lineage>
        <taxon>Eukaryota</taxon>
        <taxon>Viridiplantae</taxon>
        <taxon>Streptophyta</taxon>
        <taxon>Embryophyta</taxon>
        <taxon>Tracheophyta</taxon>
        <taxon>Spermatophyta</taxon>
        <taxon>Magnoliopsida</taxon>
        <taxon>eudicotyledons</taxon>
        <taxon>Gunneridae</taxon>
        <taxon>Pentapetalae</taxon>
        <taxon>asterids</taxon>
        <taxon>lamiids</taxon>
        <taxon>Lamiales</taxon>
        <taxon>Pedaliaceae</taxon>
        <taxon>Sesamum</taxon>
    </lineage>
</organism>
<dbReference type="InterPro" id="IPR025322">
    <property type="entry name" value="PADRE_dom"/>
</dbReference>
<gene>
    <name evidence="1" type="ORF">Sangu_0644400</name>
</gene>
<evidence type="ECO:0000313" key="1">
    <source>
        <dbReference type="EMBL" id="KAL0365468.1"/>
    </source>
</evidence>
<dbReference type="EMBL" id="JACGWK010000003">
    <property type="protein sequence ID" value="KAL0365468.1"/>
    <property type="molecule type" value="Genomic_DNA"/>
</dbReference>
<dbReference type="Pfam" id="PF14009">
    <property type="entry name" value="PADRE"/>
    <property type="match status" value="1"/>
</dbReference>
<name>A0AAW2QDU2_9LAMI</name>
<reference evidence="1" key="2">
    <citation type="journal article" date="2024" name="Plant">
        <title>Genomic evolution and insights into agronomic trait innovations of Sesamum species.</title>
        <authorList>
            <person name="Miao H."/>
            <person name="Wang L."/>
            <person name="Qu L."/>
            <person name="Liu H."/>
            <person name="Sun Y."/>
            <person name="Le M."/>
            <person name="Wang Q."/>
            <person name="Wei S."/>
            <person name="Zheng Y."/>
            <person name="Lin W."/>
            <person name="Duan Y."/>
            <person name="Cao H."/>
            <person name="Xiong S."/>
            <person name="Wang X."/>
            <person name="Wei L."/>
            <person name="Li C."/>
            <person name="Ma Q."/>
            <person name="Ju M."/>
            <person name="Zhao R."/>
            <person name="Li G."/>
            <person name="Mu C."/>
            <person name="Tian Q."/>
            <person name="Mei H."/>
            <person name="Zhang T."/>
            <person name="Gao T."/>
            <person name="Zhang H."/>
        </authorList>
    </citation>
    <scope>NUCLEOTIDE SEQUENCE</scope>
    <source>
        <strain evidence="1">G01</strain>
    </source>
</reference>
<proteinExistence type="predicted"/>
<reference evidence="1" key="1">
    <citation type="submission" date="2020-06" db="EMBL/GenBank/DDBJ databases">
        <authorList>
            <person name="Li T."/>
            <person name="Hu X."/>
            <person name="Zhang T."/>
            <person name="Song X."/>
            <person name="Zhang H."/>
            <person name="Dai N."/>
            <person name="Sheng W."/>
            <person name="Hou X."/>
            <person name="Wei L."/>
        </authorList>
    </citation>
    <scope>NUCLEOTIDE SEQUENCE</scope>
    <source>
        <strain evidence="1">G01</strain>
        <tissue evidence="1">Leaf</tissue>
    </source>
</reference>
<protein>
    <submittedName>
        <fullName evidence="1">Uncharacterized protein</fullName>
    </submittedName>
</protein>
<dbReference type="AlphaFoldDB" id="A0AAW2QDU2"/>
<accession>A0AAW2QDU2</accession>
<sequence>MGNCRSCDASRSTTETAKLVLRDGRLQEFSWPVKVSLVLQQNPDCFICSSDEMEFDQYVAEIGGDEELQPGRCILSCRCGGGSSGCRRRIWLRWLLKRV</sequence>
<comment type="caution">
    <text evidence="1">The sequence shown here is derived from an EMBL/GenBank/DDBJ whole genome shotgun (WGS) entry which is preliminary data.</text>
</comment>